<name>A0ABD3X6D3_SINWO</name>
<evidence type="ECO:0000256" key="1">
    <source>
        <dbReference type="SAM" id="MobiDB-lite"/>
    </source>
</evidence>
<accession>A0ABD3X6D3</accession>
<evidence type="ECO:0000313" key="3">
    <source>
        <dbReference type="Proteomes" id="UP001634394"/>
    </source>
</evidence>
<feature type="region of interest" description="Disordered" evidence="1">
    <location>
        <begin position="32"/>
        <end position="64"/>
    </location>
</feature>
<dbReference type="Proteomes" id="UP001634394">
    <property type="component" value="Unassembled WGS sequence"/>
</dbReference>
<keyword evidence="3" id="KW-1185">Reference proteome</keyword>
<reference evidence="2 3" key="1">
    <citation type="submission" date="2024-11" db="EMBL/GenBank/DDBJ databases">
        <title>Chromosome-level genome assembly of the freshwater bivalve Anodonta woodiana.</title>
        <authorList>
            <person name="Chen X."/>
        </authorList>
    </citation>
    <scope>NUCLEOTIDE SEQUENCE [LARGE SCALE GENOMIC DNA]</scope>
    <source>
        <strain evidence="2">MN2024</strain>
        <tissue evidence="2">Gills</tissue>
    </source>
</reference>
<comment type="caution">
    <text evidence="2">The sequence shown here is derived from an EMBL/GenBank/DDBJ whole genome shotgun (WGS) entry which is preliminary data.</text>
</comment>
<proteinExistence type="predicted"/>
<gene>
    <name evidence="2" type="ORF">ACJMK2_027750</name>
</gene>
<protein>
    <submittedName>
        <fullName evidence="2">Uncharacterized protein</fullName>
    </submittedName>
</protein>
<dbReference type="EMBL" id="JBJQND010000003">
    <property type="protein sequence ID" value="KAL3881295.1"/>
    <property type="molecule type" value="Genomic_DNA"/>
</dbReference>
<organism evidence="2 3">
    <name type="scientific">Sinanodonta woodiana</name>
    <name type="common">Chinese pond mussel</name>
    <name type="synonym">Anodonta woodiana</name>
    <dbReference type="NCBI Taxonomy" id="1069815"/>
    <lineage>
        <taxon>Eukaryota</taxon>
        <taxon>Metazoa</taxon>
        <taxon>Spiralia</taxon>
        <taxon>Lophotrochozoa</taxon>
        <taxon>Mollusca</taxon>
        <taxon>Bivalvia</taxon>
        <taxon>Autobranchia</taxon>
        <taxon>Heteroconchia</taxon>
        <taxon>Palaeoheterodonta</taxon>
        <taxon>Unionida</taxon>
        <taxon>Unionoidea</taxon>
        <taxon>Unionidae</taxon>
        <taxon>Unioninae</taxon>
        <taxon>Sinanodonta</taxon>
    </lineage>
</organism>
<sequence length="124" mass="13758">MKLYKIPQVAADGVSNGKGACAVTCDTKSTSAQKVTMKPQADNHDQNKCSKHKSAKEMEPRPSSNNGLVIYERLISKETLAYALFLKSVIPVFEISNASRAIIRKFIYLVSHDKPFQIPGLQIY</sequence>
<dbReference type="AlphaFoldDB" id="A0ABD3X6D3"/>
<evidence type="ECO:0000313" key="2">
    <source>
        <dbReference type="EMBL" id="KAL3881295.1"/>
    </source>
</evidence>